<proteinExistence type="predicted"/>
<dbReference type="EMBL" id="KQ976965">
    <property type="protein sequence ID" value="KYN06768.1"/>
    <property type="molecule type" value="Genomic_DNA"/>
</dbReference>
<dbReference type="STRING" id="456900.A0A151INF6"/>
<keyword evidence="1" id="KW-0175">Coiled coil</keyword>
<gene>
    <name evidence="2" type="ORF">ALC62_02276</name>
</gene>
<protein>
    <recommendedName>
        <fullName evidence="4">Endonuclease/exonuclease/phosphatase domain-containing protein</fullName>
    </recommendedName>
</protein>
<dbReference type="Proteomes" id="UP000078542">
    <property type="component" value="Unassembled WGS sequence"/>
</dbReference>
<evidence type="ECO:0000256" key="1">
    <source>
        <dbReference type="SAM" id="Coils"/>
    </source>
</evidence>
<accession>A0A151INF6</accession>
<name>A0A151INF6_9HYME</name>
<evidence type="ECO:0000313" key="3">
    <source>
        <dbReference type="Proteomes" id="UP000078542"/>
    </source>
</evidence>
<dbReference type="PANTHER" id="PTHR19446">
    <property type="entry name" value="REVERSE TRANSCRIPTASES"/>
    <property type="match status" value="1"/>
</dbReference>
<dbReference type="AlphaFoldDB" id="A0A151INF6"/>
<organism evidence="2 3">
    <name type="scientific">Cyphomyrmex costatus</name>
    <dbReference type="NCBI Taxonomy" id="456900"/>
    <lineage>
        <taxon>Eukaryota</taxon>
        <taxon>Metazoa</taxon>
        <taxon>Ecdysozoa</taxon>
        <taxon>Arthropoda</taxon>
        <taxon>Hexapoda</taxon>
        <taxon>Insecta</taxon>
        <taxon>Pterygota</taxon>
        <taxon>Neoptera</taxon>
        <taxon>Endopterygota</taxon>
        <taxon>Hymenoptera</taxon>
        <taxon>Apocrita</taxon>
        <taxon>Aculeata</taxon>
        <taxon>Formicoidea</taxon>
        <taxon>Formicidae</taxon>
        <taxon>Myrmicinae</taxon>
        <taxon>Cyphomyrmex</taxon>
    </lineage>
</organism>
<reference evidence="2 3" key="1">
    <citation type="submission" date="2016-03" db="EMBL/GenBank/DDBJ databases">
        <title>Cyphomyrmex costatus WGS genome.</title>
        <authorList>
            <person name="Nygaard S."/>
            <person name="Hu H."/>
            <person name="Boomsma J."/>
            <person name="Zhang G."/>
        </authorList>
    </citation>
    <scope>NUCLEOTIDE SEQUENCE [LARGE SCALE GENOMIC DNA]</scope>
    <source>
        <strain evidence="2">MS0001</strain>
        <tissue evidence="2">Whole body</tissue>
    </source>
</reference>
<keyword evidence="3" id="KW-1185">Reference proteome</keyword>
<evidence type="ECO:0008006" key="4">
    <source>
        <dbReference type="Google" id="ProtNLM"/>
    </source>
</evidence>
<sequence>MNGTDGTAGEFVYFGLEKWLNKHFLHDLHYLSDIFLQFNVDGMTLFNSSSKKNCKRVVSYPRNKYCKEKTNVSFRNQRQSCHHTGYSSLLNIKPPIDMIICLPLDYMHLACLGIMKKLYLDFWVQWKEKEIEKEWEELEREIKKCILERKRGKRKELGKRYIRKRKEYRDMCEKKKEEYRIEERSEVENIKTEEQTWKFINKGRKKRVEISREINIEEWEKHFMEVLGGERKEERKEKTKRKQRNDREIREEEVRREIKRLKRGKAAGADELRNEVWLAGGVKVEKKLKEVINKVWKGEGFPDKWRVGVVVPIWKRGERNIVSNYRGVTRIRHIKYTRLY</sequence>
<feature type="coiled-coil region" evidence="1">
    <location>
        <begin position="128"/>
        <end position="185"/>
    </location>
</feature>
<evidence type="ECO:0000313" key="2">
    <source>
        <dbReference type="EMBL" id="KYN06768.1"/>
    </source>
</evidence>